<feature type="chain" id="PRO_5031314733" evidence="2">
    <location>
        <begin position="20"/>
        <end position="244"/>
    </location>
</feature>
<protein>
    <submittedName>
        <fullName evidence="3">Uncharacterized protein</fullName>
    </submittedName>
</protein>
<proteinExistence type="predicted"/>
<dbReference type="AlphaFoldDB" id="A0A7Y6NJE8"/>
<dbReference type="RefSeq" id="WP_176064967.1">
    <property type="nucleotide sequence ID" value="NZ_JABWMJ010000001.1"/>
</dbReference>
<comment type="caution">
    <text evidence="3">The sequence shown here is derived from an EMBL/GenBank/DDBJ whole genome shotgun (WGS) entry which is preliminary data.</text>
</comment>
<feature type="compositionally biased region" description="Polar residues" evidence="1">
    <location>
        <begin position="179"/>
        <end position="200"/>
    </location>
</feature>
<dbReference type="EMBL" id="JABWMJ010000001">
    <property type="protein sequence ID" value="NUZ04199.1"/>
    <property type="molecule type" value="Genomic_DNA"/>
</dbReference>
<gene>
    <name evidence="3" type="ORF">HQN59_00340</name>
</gene>
<feature type="signal peptide" evidence="2">
    <location>
        <begin position="1"/>
        <end position="19"/>
    </location>
</feature>
<evidence type="ECO:0000256" key="1">
    <source>
        <dbReference type="SAM" id="MobiDB-lite"/>
    </source>
</evidence>
<name>A0A7Y6NJE8_9BURK</name>
<organism evidence="3 4">
    <name type="scientific">Piscinibacter koreensis</name>
    <dbReference type="NCBI Taxonomy" id="2742824"/>
    <lineage>
        <taxon>Bacteria</taxon>
        <taxon>Pseudomonadati</taxon>
        <taxon>Pseudomonadota</taxon>
        <taxon>Betaproteobacteria</taxon>
        <taxon>Burkholderiales</taxon>
        <taxon>Sphaerotilaceae</taxon>
        <taxon>Piscinibacter</taxon>
    </lineage>
</organism>
<accession>A0A7Y6NJE8</accession>
<reference evidence="3 4" key="1">
    <citation type="submission" date="2020-06" db="EMBL/GenBank/DDBJ databases">
        <title>Schlegella sp. ID0723 isolated from air conditioner.</title>
        <authorList>
            <person name="Kim D.Y."/>
            <person name="Kim D.-U."/>
        </authorList>
    </citation>
    <scope>NUCLEOTIDE SEQUENCE [LARGE SCALE GENOMIC DNA]</scope>
    <source>
        <strain evidence="3 4">ID0723</strain>
    </source>
</reference>
<dbReference type="Proteomes" id="UP000529637">
    <property type="component" value="Unassembled WGS sequence"/>
</dbReference>
<sequence length="244" mass="26104">MIALATVLVAAMPNGRANAAELVIRAATIPPLPTRATSLAGFMPPGWVVKARADGDLNGDGRPDHAFVLHQTDPRHVLDNRGNLGSERLDTNPRVLAVAFAQPDGGLALALQNATLIPRHDSPTMDDPFAGITVRRGALQVALHFWASAGSWETSEVRFTFRLQQGCFRLIGYDRSSTHRGSGETTETSANLSTRRVETRSGNIASDKPVRLRPGVLAPGTPPCIDEVGDGASFEVEALGRSRR</sequence>
<keyword evidence="4" id="KW-1185">Reference proteome</keyword>
<evidence type="ECO:0000256" key="2">
    <source>
        <dbReference type="SAM" id="SignalP"/>
    </source>
</evidence>
<keyword evidence="2" id="KW-0732">Signal</keyword>
<evidence type="ECO:0000313" key="3">
    <source>
        <dbReference type="EMBL" id="NUZ04199.1"/>
    </source>
</evidence>
<feature type="region of interest" description="Disordered" evidence="1">
    <location>
        <begin position="177"/>
        <end position="200"/>
    </location>
</feature>
<evidence type="ECO:0000313" key="4">
    <source>
        <dbReference type="Proteomes" id="UP000529637"/>
    </source>
</evidence>